<comment type="caution">
    <text evidence="9">The sequence shown here is derived from an EMBL/GenBank/DDBJ whole genome shotgun (WGS) entry which is preliminary data.</text>
</comment>
<feature type="transmembrane region" description="Helical" evidence="7">
    <location>
        <begin position="233"/>
        <end position="258"/>
    </location>
</feature>
<feature type="domain" description="ABC transmembrane type-1" evidence="8">
    <location>
        <begin position="95"/>
        <end position="301"/>
    </location>
</feature>
<evidence type="ECO:0000313" key="10">
    <source>
        <dbReference type="Proteomes" id="UP000541033"/>
    </source>
</evidence>
<evidence type="ECO:0000313" key="9">
    <source>
        <dbReference type="EMBL" id="NIH54966.1"/>
    </source>
</evidence>
<keyword evidence="3" id="KW-1003">Cell membrane</keyword>
<dbReference type="InterPro" id="IPR045621">
    <property type="entry name" value="BPD_transp_1_N"/>
</dbReference>
<dbReference type="PANTHER" id="PTHR43163">
    <property type="entry name" value="DIPEPTIDE TRANSPORT SYSTEM PERMEASE PROTEIN DPPB-RELATED"/>
    <property type="match status" value="1"/>
</dbReference>
<comment type="subcellular location">
    <subcellularLocation>
        <location evidence="1 7">Cell membrane</location>
        <topology evidence="1 7">Multi-pass membrane protein</topology>
    </subcellularLocation>
</comment>
<organism evidence="9 10">
    <name type="scientific">Lysinibacter cavernae</name>
    <dbReference type="NCBI Taxonomy" id="1640652"/>
    <lineage>
        <taxon>Bacteria</taxon>
        <taxon>Bacillati</taxon>
        <taxon>Actinomycetota</taxon>
        <taxon>Actinomycetes</taxon>
        <taxon>Micrococcales</taxon>
        <taxon>Microbacteriaceae</taxon>
        <taxon>Lysinibacter</taxon>
    </lineage>
</organism>
<dbReference type="Pfam" id="PF00528">
    <property type="entry name" value="BPD_transp_1"/>
    <property type="match status" value="1"/>
</dbReference>
<dbReference type="AlphaFoldDB" id="A0A7X5TTT6"/>
<dbReference type="InterPro" id="IPR000515">
    <property type="entry name" value="MetI-like"/>
</dbReference>
<dbReference type="Proteomes" id="UP000541033">
    <property type="component" value="Unassembled WGS sequence"/>
</dbReference>
<keyword evidence="5 7" id="KW-1133">Transmembrane helix</keyword>
<evidence type="ECO:0000256" key="5">
    <source>
        <dbReference type="ARBA" id="ARBA00022989"/>
    </source>
</evidence>
<dbReference type="InterPro" id="IPR035906">
    <property type="entry name" value="MetI-like_sf"/>
</dbReference>
<dbReference type="SUPFAM" id="SSF161098">
    <property type="entry name" value="MetI-like"/>
    <property type="match status" value="1"/>
</dbReference>
<evidence type="ECO:0000256" key="7">
    <source>
        <dbReference type="RuleBase" id="RU363032"/>
    </source>
</evidence>
<gene>
    <name evidence="9" type="ORF">FHX76_002881</name>
</gene>
<dbReference type="Pfam" id="PF19300">
    <property type="entry name" value="BPD_transp_1_N"/>
    <property type="match status" value="1"/>
</dbReference>
<sequence>MTRFLVVRLLNLLLGLVVASAVIFVTLRILPGDVAAVIAGSQASPARVEAIRESLGLNRPLLVQYWDWVAGLFRLDLGNSVVTGTPVAAEITQKMQVTLPLAGLSLLIGGLIAFPLGILAAIWNRRVLGRLITVVSITAAAVPVVWGGLMLIAIFSGWLGVLPSQGFPIDGWSDPARAFRSLLLPALTIGLIEGAVLLRFVRSATLSALGADHVRTAAARGLTKTKALITHGLPVVGLSLVSILGLQVAALVVGAVVVEQLFNLPGIGRMLVVDVGNRDLSKVQSEILVITAIILVVGTLIDIAHRIIDPRQLQAEAEAGRS</sequence>
<dbReference type="CDD" id="cd06261">
    <property type="entry name" value="TM_PBP2"/>
    <property type="match status" value="1"/>
</dbReference>
<keyword evidence="10" id="KW-1185">Reference proteome</keyword>
<reference evidence="9 10" key="1">
    <citation type="submission" date="2020-02" db="EMBL/GenBank/DDBJ databases">
        <title>Sequencing the genomes of 1000 actinobacteria strains.</title>
        <authorList>
            <person name="Klenk H.-P."/>
        </authorList>
    </citation>
    <scope>NUCLEOTIDE SEQUENCE [LARGE SCALE GENOMIC DNA]</scope>
    <source>
        <strain evidence="9 10">DSM 27960</strain>
    </source>
</reference>
<proteinExistence type="inferred from homology"/>
<feature type="transmembrane region" description="Helical" evidence="7">
    <location>
        <begin position="12"/>
        <end position="30"/>
    </location>
</feature>
<evidence type="ECO:0000256" key="1">
    <source>
        <dbReference type="ARBA" id="ARBA00004651"/>
    </source>
</evidence>
<keyword evidence="2 7" id="KW-0813">Transport</keyword>
<evidence type="ECO:0000256" key="2">
    <source>
        <dbReference type="ARBA" id="ARBA00022448"/>
    </source>
</evidence>
<feature type="transmembrane region" description="Helical" evidence="7">
    <location>
        <begin position="287"/>
        <end position="304"/>
    </location>
</feature>
<dbReference type="GO" id="GO:0005886">
    <property type="term" value="C:plasma membrane"/>
    <property type="evidence" value="ECO:0007669"/>
    <property type="project" value="UniProtKB-SubCell"/>
</dbReference>
<evidence type="ECO:0000256" key="6">
    <source>
        <dbReference type="ARBA" id="ARBA00023136"/>
    </source>
</evidence>
<dbReference type="GO" id="GO:0055085">
    <property type="term" value="P:transmembrane transport"/>
    <property type="evidence" value="ECO:0007669"/>
    <property type="project" value="InterPro"/>
</dbReference>
<dbReference type="RefSeq" id="WP_167151792.1">
    <property type="nucleotide sequence ID" value="NZ_JAAMOX010000003.1"/>
</dbReference>
<evidence type="ECO:0000256" key="4">
    <source>
        <dbReference type="ARBA" id="ARBA00022692"/>
    </source>
</evidence>
<evidence type="ECO:0000256" key="3">
    <source>
        <dbReference type="ARBA" id="ARBA00022475"/>
    </source>
</evidence>
<dbReference type="PROSITE" id="PS50928">
    <property type="entry name" value="ABC_TM1"/>
    <property type="match status" value="1"/>
</dbReference>
<comment type="similarity">
    <text evidence="7">Belongs to the binding-protein-dependent transport system permease family.</text>
</comment>
<dbReference type="EMBL" id="JAAMOX010000003">
    <property type="protein sequence ID" value="NIH54966.1"/>
    <property type="molecule type" value="Genomic_DNA"/>
</dbReference>
<dbReference type="Gene3D" id="1.10.3720.10">
    <property type="entry name" value="MetI-like"/>
    <property type="match status" value="1"/>
</dbReference>
<protein>
    <submittedName>
        <fullName evidence="9">Peptide/nickel transport system permease protein</fullName>
    </submittedName>
</protein>
<accession>A0A7X5TTT6</accession>
<feature type="transmembrane region" description="Helical" evidence="7">
    <location>
        <begin position="178"/>
        <end position="198"/>
    </location>
</feature>
<feature type="transmembrane region" description="Helical" evidence="7">
    <location>
        <begin position="101"/>
        <end position="122"/>
    </location>
</feature>
<feature type="transmembrane region" description="Helical" evidence="7">
    <location>
        <begin position="134"/>
        <end position="158"/>
    </location>
</feature>
<evidence type="ECO:0000259" key="8">
    <source>
        <dbReference type="PROSITE" id="PS50928"/>
    </source>
</evidence>
<name>A0A7X5TTT6_9MICO</name>
<dbReference type="PANTHER" id="PTHR43163:SF6">
    <property type="entry name" value="DIPEPTIDE TRANSPORT SYSTEM PERMEASE PROTEIN DPPB-RELATED"/>
    <property type="match status" value="1"/>
</dbReference>
<keyword evidence="4 7" id="KW-0812">Transmembrane</keyword>
<keyword evidence="6 7" id="KW-0472">Membrane</keyword>